<evidence type="ECO:0000259" key="13">
    <source>
        <dbReference type="PROSITE" id="PS50111"/>
    </source>
</evidence>
<dbReference type="CDD" id="cd18773">
    <property type="entry name" value="PDC1_HK_sensor"/>
    <property type="match status" value="1"/>
</dbReference>
<feature type="region of interest" description="Disordered" evidence="11">
    <location>
        <begin position="350"/>
        <end position="371"/>
    </location>
</feature>
<dbReference type="PROSITE" id="PS50885">
    <property type="entry name" value="HAMP"/>
    <property type="match status" value="1"/>
</dbReference>
<dbReference type="Pfam" id="PF00672">
    <property type="entry name" value="HAMP"/>
    <property type="match status" value="1"/>
</dbReference>
<dbReference type="RefSeq" id="WP_354218769.1">
    <property type="nucleotide sequence ID" value="NZ_JBEPMX010000001.1"/>
</dbReference>
<feature type="transmembrane region" description="Helical" evidence="12">
    <location>
        <begin position="210"/>
        <end position="230"/>
    </location>
</feature>
<dbReference type="PANTHER" id="PTHR32089">
    <property type="entry name" value="METHYL-ACCEPTING CHEMOTAXIS PROTEIN MCPB"/>
    <property type="match status" value="1"/>
</dbReference>
<dbReference type="Pfam" id="PF00015">
    <property type="entry name" value="MCPsignal"/>
    <property type="match status" value="1"/>
</dbReference>
<evidence type="ECO:0000256" key="1">
    <source>
        <dbReference type="ARBA" id="ARBA00004651"/>
    </source>
</evidence>
<dbReference type="InterPro" id="IPR029151">
    <property type="entry name" value="Sensor-like_sf"/>
</dbReference>
<dbReference type="InterPro" id="IPR003660">
    <property type="entry name" value="HAMP_dom"/>
</dbReference>
<evidence type="ECO:0000256" key="6">
    <source>
        <dbReference type="ARBA" id="ARBA00022989"/>
    </source>
</evidence>
<dbReference type="Gene3D" id="1.10.287.950">
    <property type="entry name" value="Methyl-accepting chemotaxis protein"/>
    <property type="match status" value="1"/>
</dbReference>
<evidence type="ECO:0000256" key="8">
    <source>
        <dbReference type="ARBA" id="ARBA00023224"/>
    </source>
</evidence>
<evidence type="ECO:0000256" key="5">
    <source>
        <dbReference type="ARBA" id="ARBA00022692"/>
    </source>
</evidence>
<dbReference type="CDD" id="cd11386">
    <property type="entry name" value="MCP_signal"/>
    <property type="match status" value="1"/>
</dbReference>
<evidence type="ECO:0000256" key="12">
    <source>
        <dbReference type="SAM" id="Phobius"/>
    </source>
</evidence>
<feature type="domain" description="Methyl-accepting transducer" evidence="13">
    <location>
        <begin position="302"/>
        <end position="573"/>
    </location>
</feature>
<keyword evidence="8 10" id="KW-0807">Transducer</keyword>
<dbReference type="Proteomes" id="UP001549167">
    <property type="component" value="Unassembled WGS sequence"/>
</dbReference>
<reference evidence="15 16" key="1">
    <citation type="submission" date="2024-06" db="EMBL/GenBank/DDBJ databases">
        <title>Genomic Encyclopedia of Type Strains, Phase IV (KMG-IV): sequencing the most valuable type-strain genomes for metagenomic binning, comparative biology and taxonomic classification.</title>
        <authorList>
            <person name="Goeker M."/>
        </authorList>
    </citation>
    <scope>NUCLEOTIDE SEQUENCE [LARGE SCALE GENOMIC DNA]</scope>
    <source>
        <strain evidence="15 16">DSM 23520</strain>
    </source>
</reference>
<proteinExistence type="inferred from homology"/>
<evidence type="ECO:0000256" key="9">
    <source>
        <dbReference type="ARBA" id="ARBA00029447"/>
    </source>
</evidence>
<keyword evidence="5 12" id="KW-0812">Transmembrane</keyword>
<evidence type="ECO:0000256" key="3">
    <source>
        <dbReference type="ARBA" id="ARBA00022481"/>
    </source>
</evidence>
<comment type="similarity">
    <text evidence="9">Belongs to the methyl-accepting chemotaxis (MCP) protein family.</text>
</comment>
<evidence type="ECO:0000313" key="15">
    <source>
        <dbReference type="EMBL" id="MET3682269.1"/>
    </source>
</evidence>
<evidence type="ECO:0000256" key="7">
    <source>
        <dbReference type="ARBA" id="ARBA00023136"/>
    </source>
</evidence>
<keyword evidence="4" id="KW-0145">Chemotaxis</keyword>
<dbReference type="SUPFAM" id="SSF58104">
    <property type="entry name" value="Methyl-accepting chemotaxis protein (MCP) signaling domain"/>
    <property type="match status" value="1"/>
</dbReference>
<feature type="domain" description="HAMP" evidence="14">
    <location>
        <begin position="231"/>
        <end position="283"/>
    </location>
</feature>
<evidence type="ECO:0000256" key="10">
    <source>
        <dbReference type="PROSITE-ProRule" id="PRU00284"/>
    </source>
</evidence>
<comment type="caution">
    <text evidence="15">The sequence shown here is derived from an EMBL/GenBank/DDBJ whole genome shotgun (WGS) entry which is preliminary data.</text>
</comment>
<keyword evidence="16" id="KW-1185">Reference proteome</keyword>
<dbReference type="Pfam" id="PF02743">
    <property type="entry name" value="dCache_1"/>
    <property type="match status" value="1"/>
</dbReference>
<evidence type="ECO:0000256" key="4">
    <source>
        <dbReference type="ARBA" id="ARBA00022500"/>
    </source>
</evidence>
<dbReference type="EMBL" id="JBEPMX010000001">
    <property type="protein sequence ID" value="MET3682269.1"/>
    <property type="molecule type" value="Genomic_DNA"/>
</dbReference>
<dbReference type="PROSITE" id="PS50111">
    <property type="entry name" value="CHEMOTAXIS_TRANSDUC_2"/>
    <property type="match status" value="1"/>
</dbReference>
<sequence length="589" mass="65032">MKSIKFKLTFIMLALLIIPLVIIGYVSYSQTLFLENTIIPKSVIEQETSEATEIFEEYEQLLTNISESDELNFESMDIPSASTTYDNMPSTNDPAMTDYYQSYFEERSQGYDYILNLYMGTPDGSLYLNNIPDSDLTGYNATERGWYQSAMEQQGDVIWTEPYIDAATNESIITLAKTVTNENGEVIAVTAIDFQMSKLASLVRNDTVQAMLIIGAIAVIIGGIVVYLFVRYMSKQMNQLEDGLKNVADGDLTQPIEVKNEDEFGRLAEQYNQMIDQMNGLIRTVIESSEQVAASSQQLNANADETSKAAEQIAHSIQQVSEGNENQFNQVQESTGYVNEISNDIEEISSRAERVNESSSETSKQAADGEQVVQQAVQQMDQISSNTSSTRDIIQNLNERSKEVEKILDIINDISEQTNLLALNAAIEAARAGEHGKGFAVVADEVRKLAEQSTESTSQISTIINEIQNQTKQAVDSMENGVENVDQGKELVHKAGESFDDIAQAVTEVSNRMKEVSDSIQQIDERSGKLVQSMEAVSEQTEKASGLAEEVASAAEEQSASVEEVTSATDALSHMAEELQEAANQFKVK</sequence>
<evidence type="ECO:0000259" key="14">
    <source>
        <dbReference type="PROSITE" id="PS50885"/>
    </source>
</evidence>
<keyword evidence="6 12" id="KW-1133">Transmembrane helix</keyword>
<dbReference type="InterPro" id="IPR004089">
    <property type="entry name" value="MCPsignal_dom"/>
</dbReference>
<dbReference type="PANTHER" id="PTHR32089:SF114">
    <property type="entry name" value="METHYL-ACCEPTING CHEMOTAXIS PROTEIN MCPB"/>
    <property type="match status" value="1"/>
</dbReference>
<organism evidence="15 16">
    <name type="scientific">Alkalibacillus flavidus</name>
    <dbReference type="NCBI Taxonomy" id="546021"/>
    <lineage>
        <taxon>Bacteria</taxon>
        <taxon>Bacillati</taxon>
        <taxon>Bacillota</taxon>
        <taxon>Bacilli</taxon>
        <taxon>Bacillales</taxon>
        <taxon>Bacillaceae</taxon>
        <taxon>Alkalibacillus</taxon>
    </lineage>
</organism>
<keyword evidence="7 12" id="KW-0472">Membrane</keyword>
<evidence type="ECO:0000313" key="16">
    <source>
        <dbReference type="Proteomes" id="UP001549167"/>
    </source>
</evidence>
<keyword evidence="3" id="KW-0488">Methylation</keyword>
<dbReference type="SUPFAM" id="SSF103190">
    <property type="entry name" value="Sensory domain-like"/>
    <property type="match status" value="1"/>
</dbReference>
<dbReference type="CDD" id="cd06225">
    <property type="entry name" value="HAMP"/>
    <property type="match status" value="1"/>
</dbReference>
<evidence type="ECO:0000256" key="2">
    <source>
        <dbReference type="ARBA" id="ARBA00022475"/>
    </source>
</evidence>
<protein>
    <submittedName>
        <fullName evidence="15">Methyl-accepting chemotaxis protein</fullName>
    </submittedName>
</protein>
<name>A0ABV2KSC3_9BACI</name>
<gene>
    <name evidence="15" type="ORF">ABID56_000348</name>
</gene>
<comment type="subcellular location">
    <subcellularLocation>
        <location evidence="1">Cell membrane</location>
        <topology evidence="1">Multi-pass membrane protein</topology>
    </subcellularLocation>
</comment>
<keyword evidence="2" id="KW-1003">Cell membrane</keyword>
<evidence type="ECO:0000256" key="11">
    <source>
        <dbReference type="SAM" id="MobiDB-lite"/>
    </source>
</evidence>
<dbReference type="Gene3D" id="3.30.450.20">
    <property type="entry name" value="PAS domain"/>
    <property type="match status" value="1"/>
</dbReference>
<dbReference type="SMART" id="SM00283">
    <property type="entry name" value="MA"/>
    <property type="match status" value="1"/>
</dbReference>
<dbReference type="SMART" id="SM00304">
    <property type="entry name" value="HAMP"/>
    <property type="match status" value="2"/>
</dbReference>
<feature type="region of interest" description="Disordered" evidence="11">
    <location>
        <begin position="540"/>
        <end position="563"/>
    </location>
</feature>
<feature type="compositionally biased region" description="Low complexity" evidence="11">
    <location>
        <begin position="548"/>
        <end position="563"/>
    </location>
</feature>
<dbReference type="Gene3D" id="6.10.340.10">
    <property type="match status" value="1"/>
</dbReference>
<accession>A0ABV2KSC3</accession>
<dbReference type="InterPro" id="IPR033479">
    <property type="entry name" value="dCache_1"/>
</dbReference>